<keyword evidence="5" id="KW-0675">Receptor</keyword>
<feature type="domain" description="G-protein coupled receptors family 1 profile" evidence="10">
    <location>
        <begin position="67"/>
        <end position="366"/>
    </location>
</feature>
<dbReference type="GeneID" id="116938907"/>
<feature type="transmembrane region" description="Helical" evidence="9">
    <location>
        <begin position="350"/>
        <end position="369"/>
    </location>
</feature>
<keyword evidence="2" id="KW-1003">Cell membrane</keyword>
<feature type="transmembrane region" description="Helical" evidence="9">
    <location>
        <begin position="200"/>
        <end position="221"/>
    </location>
</feature>
<feature type="transmembrane region" description="Helical" evidence="9">
    <location>
        <begin position="55"/>
        <end position="76"/>
    </location>
</feature>
<feature type="transmembrane region" description="Helical" evidence="9">
    <location>
        <begin position="241"/>
        <end position="263"/>
    </location>
</feature>
<evidence type="ECO:0000256" key="5">
    <source>
        <dbReference type="ARBA" id="ARBA00023040"/>
    </source>
</evidence>
<keyword evidence="7" id="KW-0807">Transducer</keyword>
<feature type="transmembrane region" description="Helical" evidence="9">
    <location>
        <begin position="88"/>
        <end position="112"/>
    </location>
</feature>
<organism evidence="11 12">
    <name type="scientific">Petromyzon marinus</name>
    <name type="common">Sea lamprey</name>
    <dbReference type="NCBI Taxonomy" id="7757"/>
    <lineage>
        <taxon>Eukaryota</taxon>
        <taxon>Metazoa</taxon>
        <taxon>Chordata</taxon>
        <taxon>Craniata</taxon>
        <taxon>Vertebrata</taxon>
        <taxon>Cyclostomata</taxon>
        <taxon>Hyperoartia</taxon>
        <taxon>Petromyzontiformes</taxon>
        <taxon>Petromyzontidae</taxon>
        <taxon>Petromyzon</taxon>
    </lineage>
</organism>
<dbReference type="AlphaFoldDB" id="A0AAJ7SNW4"/>
<gene>
    <name evidence="12" type="primary">LOC116938907</name>
</gene>
<dbReference type="Gene3D" id="1.20.1070.10">
    <property type="entry name" value="Rhodopsin 7-helix transmembrane proteins"/>
    <property type="match status" value="1"/>
</dbReference>
<dbReference type="GO" id="GO:0005886">
    <property type="term" value="C:plasma membrane"/>
    <property type="evidence" value="ECO:0007669"/>
    <property type="project" value="UniProtKB-SubCell"/>
</dbReference>
<evidence type="ECO:0000256" key="8">
    <source>
        <dbReference type="SAM" id="MobiDB-lite"/>
    </source>
</evidence>
<proteinExistence type="predicted"/>
<evidence type="ECO:0000313" key="11">
    <source>
        <dbReference type="Proteomes" id="UP001318040"/>
    </source>
</evidence>
<reference evidence="12" key="1">
    <citation type="submission" date="2025-08" db="UniProtKB">
        <authorList>
            <consortium name="RefSeq"/>
        </authorList>
    </citation>
    <scope>IDENTIFICATION</scope>
    <source>
        <tissue evidence="12">Sperm</tissue>
    </source>
</reference>
<dbReference type="SUPFAM" id="SSF81321">
    <property type="entry name" value="Family A G protein-coupled receptor-like"/>
    <property type="match status" value="1"/>
</dbReference>
<evidence type="ECO:0000256" key="9">
    <source>
        <dbReference type="SAM" id="Phobius"/>
    </source>
</evidence>
<keyword evidence="11" id="KW-1185">Reference proteome</keyword>
<dbReference type="Pfam" id="PF00001">
    <property type="entry name" value="7tm_1"/>
    <property type="match status" value="1"/>
</dbReference>
<sequence length="513" mass="53861">MGQSPSYDGPGLVFLHYNLTGRLRGRKFDPGWLNNNTNGSMLTSPRSLGTDTKTMVMAVVCALIVAENAAVLLALFRHRTHMRTATHCLCLMGNLAFADAVAAAAYCANVLLSGGAATLSLTPARWFAREGAAFAALAASLFSFVAIAAERHAAMIRSRPGTRGNGGGSGNGQRRRPHRGPFGKSGGVGGGRAGRTTRPLLTVGACWAVAILVAVLPSLGWNCMGHVSECSTLLPLYARSYVAFCLAASLLALTATVALYARLYRAVAASRRKPARALRAARRKISSSSSLTSSSSSRCRRPRRSLGLLRTLALVVGVFITCWSPLFALLAVDVACDSRRCPVLLRAADYAIALAVLNSAANPIIYAACSRDMRQAFTALVCCLRGERSHANRRGSNGSTSGGRSPSSVSSSLSVRPNLAVGDAGATVVGAAKMVPSFLEDRDKVPLSPSFSSSSFSTSPCPSNNNNALASPSKVVVMMMVVATAKEATTDPPSSGVFVFPEPMKEEDVTVER</sequence>
<dbReference type="InterPro" id="IPR017452">
    <property type="entry name" value="GPCR_Rhodpsn_7TM"/>
</dbReference>
<evidence type="ECO:0000256" key="7">
    <source>
        <dbReference type="ARBA" id="ARBA00023224"/>
    </source>
</evidence>
<feature type="compositionally biased region" description="Gly residues" evidence="8">
    <location>
        <begin position="183"/>
        <end position="193"/>
    </location>
</feature>
<dbReference type="GO" id="GO:0004930">
    <property type="term" value="F:G protein-coupled receptor activity"/>
    <property type="evidence" value="ECO:0007669"/>
    <property type="project" value="UniProtKB-KW"/>
</dbReference>
<protein>
    <submittedName>
        <fullName evidence="12">Sphingosine 1-phosphate receptor 3-like</fullName>
    </submittedName>
</protein>
<keyword evidence="5" id="KW-0297">G-protein coupled receptor</keyword>
<name>A0AAJ7SNW4_PETMA</name>
<dbReference type="InterPro" id="IPR000276">
    <property type="entry name" value="GPCR_Rhodpsn"/>
</dbReference>
<evidence type="ECO:0000256" key="1">
    <source>
        <dbReference type="ARBA" id="ARBA00004651"/>
    </source>
</evidence>
<feature type="transmembrane region" description="Helical" evidence="9">
    <location>
        <begin position="308"/>
        <end position="330"/>
    </location>
</feature>
<evidence type="ECO:0000256" key="3">
    <source>
        <dbReference type="ARBA" id="ARBA00022692"/>
    </source>
</evidence>
<accession>A0AAJ7SNW4</accession>
<dbReference type="PROSITE" id="PS50262">
    <property type="entry name" value="G_PROTEIN_RECEP_F1_2"/>
    <property type="match status" value="1"/>
</dbReference>
<evidence type="ECO:0000313" key="12">
    <source>
        <dbReference type="RefSeq" id="XP_032802529.1"/>
    </source>
</evidence>
<evidence type="ECO:0000256" key="2">
    <source>
        <dbReference type="ARBA" id="ARBA00022475"/>
    </source>
</evidence>
<dbReference type="Proteomes" id="UP001318040">
    <property type="component" value="Chromosome 1"/>
</dbReference>
<comment type="subcellular location">
    <subcellularLocation>
        <location evidence="1">Cell membrane</location>
        <topology evidence="1">Multi-pass membrane protein</topology>
    </subcellularLocation>
</comment>
<dbReference type="KEGG" id="pmrn:116938907"/>
<keyword evidence="6 9" id="KW-0472">Membrane</keyword>
<dbReference type="PRINTS" id="PR00237">
    <property type="entry name" value="GPCRRHODOPSN"/>
</dbReference>
<feature type="region of interest" description="Disordered" evidence="8">
    <location>
        <begin position="158"/>
        <end position="193"/>
    </location>
</feature>
<feature type="transmembrane region" description="Helical" evidence="9">
    <location>
        <begin position="132"/>
        <end position="149"/>
    </location>
</feature>
<evidence type="ECO:0000259" key="10">
    <source>
        <dbReference type="PROSITE" id="PS50262"/>
    </source>
</evidence>
<evidence type="ECO:0000256" key="6">
    <source>
        <dbReference type="ARBA" id="ARBA00023136"/>
    </source>
</evidence>
<keyword evidence="3 9" id="KW-0812">Transmembrane</keyword>
<keyword evidence="4 9" id="KW-1133">Transmembrane helix</keyword>
<dbReference type="RefSeq" id="XP_032802529.1">
    <property type="nucleotide sequence ID" value="XM_032946638.1"/>
</dbReference>
<evidence type="ECO:0000256" key="4">
    <source>
        <dbReference type="ARBA" id="ARBA00022989"/>
    </source>
</evidence>
<feature type="compositionally biased region" description="Low complexity" evidence="8">
    <location>
        <begin position="394"/>
        <end position="414"/>
    </location>
</feature>
<dbReference type="PANTHER" id="PTHR22750">
    <property type="entry name" value="G-PROTEIN COUPLED RECEPTOR"/>
    <property type="match status" value="1"/>
</dbReference>
<feature type="region of interest" description="Disordered" evidence="8">
    <location>
        <begin position="390"/>
        <end position="414"/>
    </location>
</feature>